<evidence type="ECO:0000313" key="2">
    <source>
        <dbReference type="Proteomes" id="UP000237718"/>
    </source>
</evidence>
<gene>
    <name evidence="1" type="ORF">CLV89_1023</name>
</gene>
<organism evidence="1 2">
    <name type="scientific">Tritonibacter scottomollicae</name>
    <name type="common">Epibacterium scottomollicae</name>
    <dbReference type="NCBI Taxonomy" id="483013"/>
    <lineage>
        <taxon>Bacteria</taxon>
        <taxon>Pseudomonadati</taxon>
        <taxon>Pseudomonadota</taxon>
        <taxon>Alphaproteobacteria</taxon>
        <taxon>Rhodobacterales</taxon>
        <taxon>Paracoccaceae</taxon>
        <taxon>Tritonibacter</taxon>
    </lineage>
</organism>
<proteinExistence type="predicted"/>
<accession>A0A2T1AL33</accession>
<dbReference type="Proteomes" id="UP000237718">
    <property type="component" value="Unassembled WGS sequence"/>
</dbReference>
<reference evidence="1 2" key="1">
    <citation type="submission" date="2018-03" db="EMBL/GenBank/DDBJ databases">
        <title>Genomic Encyclopedia of Archaeal and Bacterial Type Strains, Phase II (KMG-II): from individual species to whole genera.</title>
        <authorList>
            <person name="Goeker M."/>
        </authorList>
    </citation>
    <scope>NUCLEOTIDE SEQUENCE [LARGE SCALE GENOMIC DNA]</scope>
    <source>
        <strain evidence="1 2">DSM 25328</strain>
    </source>
</reference>
<comment type="caution">
    <text evidence="1">The sequence shown here is derived from an EMBL/GenBank/DDBJ whole genome shotgun (WGS) entry which is preliminary data.</text>
</comment>
<dbReference type="RefSeq" id="WP_106162345.1">
    <property type="nucleotide sequence ID" value="NZ_JBLWXK010000003.1"/>
</dbReference>
<protein>
    <submittedName>
        <fullName evidence="1">Uncharacterized protein</fullName>
    </submittedName>
</protein>
<evidence type="ECO:0000313" key="1">
    <source>
        <dbReference type="EMBL" id="PRZ49262.1"/>
    </source>
</evidence>
<sequence length="175" mass="19453">MFLLITTMFMAPMAGADEITVYTIADEIYAQNDCTDQSNEECRAMFENTCTWAGDAAIIVRDGYESSVSLQRISEKILGELGEVGIGSGGYIDTDLAISMLDPISGYFMFGQYEVEFSDFNNRAKVAIAMVAGARLTGGDTTAKDVEETRAMITQKRDNAIRRKWYNNCMRSAYF</sequence>
<name>A0A2T1AL33_TRISK</name>
<dbReference type="EMBL" id="PVUF01000002">
    <property type="protein sequence ID" value="PRZ49262.1"/>
    <property type="molecule type" value="Genomic_DNA"/>
</dbReference>
<dbReference type="AlphaFoldDB" id="A0A2T1AL33"/>
<dbReference type="OrthoDB" id="7880573at2"/>